<proteinExistence type="predicted"/>
<evidence type="ECO:0000313" key="2">
    <source>
        <dbReference type="WBParaSite" id="SVE_1039900.1"/>
    </source>
</evidence>
<keyword evidence="1" id="KW-1185">Reference proteome</keyword>
<sequence length="538" mass="63169">METGKHLTFLKLMEINLIRKIILARIKTFEDIQSLTKTCRMLNFYIQNDLIRKQILWIKDEQYVTIKVEDDFHDDPNMLYLDGIEFLSKANNHDVLSGEINFNGEVVSSANCIFVQIKDTTQNYRREKNELFFRKLAKEIKLNLEGRKNATTIDFTASFLNNSSTILNALCYMEHENTRKIKVPKNIFTSDYNEYNILSRDVFKGFPNLCELAIFGNINKNDFKRIVENKNALEHVLKELSKKNKPKLVLTSTYNTYKTFIMYSHMFLNLAKKYGIEVSCNLINLLPLSDNKKSSFYSVEKCSYFEPISRHISSIANNIINCRVFLNVMKNSQTLTNLEMLIISFRFFDIRKGLQRMDQLNCDALSLKHCKKLKRVVLYFEGYGEKKADLRIATFHNNLKYLASLMPDSVERFDLVNGFELTNELTEIINKYMPKIKSFTTYEVSYKDSNCLEALRNLREFISYESLNIVIPSTVKFLAILQRSSHDNYTVKPLSQELFKTYSSRFKKHLQSTKGDNIFFNDILQWDMYKRIILGSYY</sequence>
<reference evidence="2" key="2">
    <citation type="submission" date="2015-08" db="UniProtKB">
        <authorList>
            <consortium name="WormBaseParasite"/>
        </authorList>
    </citation>
    <scope>IDENTIFICATION</scope>
</reference>
<organism evidence="1 2">
    <name type="scientific">Strongyloides venezuelensis</name>
    <name type="common">Threadworm</name>
    <dbReference type="NCBI Taxonomy" id="75913"/>
    <lineage>
        <taxon>Eukaryota</taxon>
        <taxon>Metazoa</taxon>
        <taxon>Ecdysozoa</taxon>
        <taxon>Nematoda</taxon>
        <taxon>Chromadorea</taxon>
        <taxon>Rhabditida</taxon>
        <taxon>Tylenchina</taxon>
        <taxon>Panagrolaimomorpha</taxon>
        <taxon>Strongyloidoidea</taxon>
        <taxon>Strongyloididae</taxon>
        <taxon>Strongyloides</taxon>
    </lineage>
</organism>
<evidence type="ECO:0000313" key="1">
    <source>
        <dbReference type="Proteomes" id="UP000035680"/>
    </source>
</evidence>
<dbReference type="Proteomes" id="UP000035680">
    <property type="component" value="Unassembled WGS sequence"/>
</dbReference>
<reference evidence="1" key="1">
    <citation type="submission" date="2014-07" db="EMBL/GenBank/DDBJ databases">
        <authorList>
            <person name="Martin A.A"/>
            <person name="De Silva N."/>
        </authorList>
    </citation>
    <scope>NUCLEOTIDE SEQUENCE</scope>
</reference>
<dbReference type="AlphaFoldDB" id="A0A0K0FN20"/>
<dbReference type="WBParaSite" id="SVE_1039900.1">
    <property type="protein sequence ID" value="SVE_1039900.1"/>
    <property type="gene ID" value="SVE_1039900"/>
</dbReference>
<protein>
    <submittedName>
        <fullName evidence="2">F-box domain-containing protein</fullName>
    </submittedName>
</protein>
<accession>A0A0K0FN20</accession>
<name>A0A0K0FN20_STRVS</name>